<dbReference type="InterPro" id="IPR050874">
    <property type="entry name" value="Diverse_PLD-related"/>
</dbReference>
<organism evidence="4 5">
    <name type="scientific">Coptotermes formosanus</name>
    <name type="common">Formosan subterranean termite</name>
    <dbReference type="NCBI Taxonomy" id="36987"/>
    <lineage>
        <taxon>Eukaryota</taxon>
        <taxon>Metazoa</taxon>
        <taxon>Ecdysozoa</taxon>
        <taxon>Arthropoda</taxon>
        <taxon>Hexapoda</taxon>
        <taxon>Insecta</taxon>
        <taxon>Pterygota</taxon>
        <taxon>Neoptera</taxon>
        <taxon>Polyneoptera</taxon>
        <taxon>Dictyoptera</taxon>
        <taxon>Blattodea</taxon>
        <taxon>Blattoidea</taxon>
        <taxon>Termitoidae</taxon>
        <taxon>Rhinotermitidae</taxon>
        <taxon>Coptotermes</taxon>
    </lineage>
</organism>
<accession>A0A6L2Q4F4</accession>
<feature type="domain" description="PLD phosphodiesterase" evidence="3">
    <location>
        <begin position="538"/>
        <end position="564"/>
    </location>
</feature>
<evidence type="ECO:0000259" key="3">
    <source>
        <dbReference type="PROSITE" id="PS50035"/>
    </source>
</evidence>
<protein>
    <recommendedName>
        <fullName evidence="3">PLD phosphodiesterase domain-containing protein</fullName>
    </recommendedName>
</protein>
<dbReference type="PANTHER" id="PTHR10185">
    <property type="entry name" value="PHOSPHOLIPASE D - RELATED"/>
    <property type="match status" value="1"/>
</dbReference>
<dbReference type="Pfam" id="PF13918">
    <property type="entry name" value="PLDc_3"/>
    <property type="match status" value="1"/>
</dbReference>
<dbReference type="EMBL" id="BLKM01000708">
    <property type="protein sequence ID" value="GFG37655.1"/>
    <property type="molecule type" value="Genomic_DNA"/>
</dbReference>
<dbReference type="Proteomes" id="UP000502823">
    <property type="component" value="Unassembled WGS sequence"/>
</dbReference>
<dbReference type="SUPFAM" id="SSF56024">
    <property type="entry name" value="Phospholipase D/nuclease"/>
    <property type="match status" value="2"/>
</dbReference>
<sequence>MAFLWAGIGLGKPNPHSDSNSQEPRNLQEGLLQIGTQAWHILVHANNNNISTYEDDDQNKRSDCITSLAEVAGTSERTSKQNQQLVMLIPHVSSRIPQPKERKSSATKQVVKKSGGGGGCGRLDGALDDTEFELWDSRFMLRGDHEPEIGYKHAKWGPRGWCKPSCIPISIILVLIVLVVLLPLMEQKEADCSKSSSSSCPQTCRFNLVESIPDGLTYPNSTAVHPATHDVWFDLIKLAQHSIEIGSFYWTLRNADVTPGDPSSQKGEEIFQALLRTGLEKKVNIRIAQNFPSKSQSTSDTEILAKSGAAEVRSVNFPKLMGGGVLHTKLWIIDQQHFYVGSANMDWRSLTEVKELGLAVYNCSCLASDLAKIFEVYWFLGNPDAKIPAKWPDSLSTRFNIESPMALMINSSSRADVYIASSPPPFCPEGRSTDIDAIIDIISNAEHFIYISVMDYFPLQIYTPEPRYWPEIDNALRSAAIDHHIRVRLLISNWNHTEQAARYFLQSLIDINGAYRGVVVDVKWFRVPATPQQEKIPFARVNHNKYMVTDNAAYIGTSNWSGDYFINTAGVGVVVRTADSNNDTSNNPLRDQLQQVFERDWNSKYASPLV</sequence>
<dbReference type="AlphaFoldDB" id="A0A6L2Q4F4"/>
<dbReference type="GO" id="GO:0003824">
    <property type="term" value="F:catalytic activity"/>
    <property type="evidence" value="ECO:0007669"/>
    <property type="project" value="InterPro"/>
</dbReference>
<name>A0A6L2Q4F4_COPFO</name>
<feature type="domain" description="PLD phosphodiesterase" evidence="3">
    <location>
        <begin position="322"/>
        <end position="349"/>
    </location>
</feature>
<dbReference type="FunCoup" id="A0A6L2Q4F4">
    <property type="interactions" value="213"/>
</dbReference>
<comment type="caution">
    <text evidence="4">The sequence shown here is derived from an EMBL/GenBank/DDBJ whole genome shotgun (WGS) entry which is preliminary data.</text>
</comment>
<evidence type="ECO:0000313" key="5">
    <source>
        <dbReference type="Proteomes" id="UP000502823"/>
    </source>
</evidence>
<dbReference type="Pfam" id="PF00614">
    <property type="entry name" value="PLDc"/>
    <property type="match status" value="1"/>
</dbReference>
<dbReference type="InterPro" id="IPR001736">
    <property type="entry name" value="PLipase_D/transphosphatidylase"/>
</dbReference>
<keyword evidence="5" id="KW-1185">Reference proteome</keyword>
<dbReference type="OrthoDB" id="1923775at2759"/>
<evidence type="ECO:0000313" key="4">
    <source>
        <dbReference type="EMBL" id="GFG37655.1"/>
    </source>
</evidence>
<evidence type="ECO:0000256" key="1">
    <source>
        <dbReference type="ARBA" id="ARBA00008664"/>
    </source>
</evidence>
<dbReference type="CDD" id="cd09107">
    <property type="entry name" value="PLDc_vPLD3_4_5_like_2"/>
    <property type="match status" value="1"/>
</dbReference>
<dbReference type="CDD" id="cd09106">
    <property type="entry name" value="PLDc_vPLD3_4_5_like_1"/>
    <property type="match status" value="1"/>
</dbReference>
<dbReference type="Gene3D" id="3.30.870.10">
    <property type="entry name" value="Endonuclease Chain A"/>
    <property type="match status" value="2"/>
</dbReference>
<dbReference type="InParanoid" id="A0A6L2Q4F4"/>
<gene>
    <name evidence="4" type="ORF">Cfor_02018</name>
</gene>
<dbReference type="SMART" id="SM00155">
    <property type="entry name" value="PLDc"/>
    <property type="match status" value="2"/>
</dbReference>
<reference evidence="5" key="1">
    <citation type="submission" date="2020-01" db="EMBL/GenBank/DDBJ databases">
        <title>Draft genome sequence of the Termite Coptotermes fromosanus.</title>
        <authorList>
            <person name="Itakura S."/>
            <person name="Yosikawa Y."/>
            <person name="Umezawa K."/>
        </authorList>
    </citation>
    <scope>NUCLEOTIDE SEQUENCE [LARGE SCALE GENOMIC DNA]</scope>
</reference>
<dbReference type="PANTHER" id="PTHR10185:SF17">
    <property type="entry name" value="GM01519P-RELATED"/>
    <property type="match status" value="1"/>
</dbReference>
<comment type="similarity">
    <text evidence="1">Belongs to the phospholipase D family.</text>
</comment>
<dbReference type="PROSITE" id="PS50035">
    <property type="entry name" value="PLD"/>
    <property type="match status" value="2"/>
</dbReference>
<proteinExistence type="inferred from homology"/>
<evidence type="ECO:0000256" key="2">
    <source>
        <dbReference type="SAM" id="MobiDB-lite"/>
    </source>
</evidence>
<dbReference type="InterPro" id="IPR032803">
    <property type="entry name" value="PLDc_3"/>
</dbReference>
<feature type="region of interest" description="Disordered" evidence="2">
    <location>
        <begin position="96"/>
        <end position="124"/>
    </location>
</feature>